<evidence type="ECO:0000256" key="7">
    <source>
        <dbReference type="ARBA" id="ARBA00022840"/>
    </source>
</evidence>
<sequence length="327" mass="36822">MEYVPGGDFACMLKNIGVLDEDVACYYLAQMICGIHALHRMGYIHRDIKPNNFLIDKKGRLKLTDFGLSKGDPNTFNSEISGVSLDFEEEDLGNSKPKQLSRIQELDDNNNRLSESNGSQQYSDNKNNELHIMAQTAVGTADYSAIEVMNNDCYDETCDWWSLGCIMFEMLSGKPPFQAMCDDDVIKNVCGYKETLLRPKSRMDTAYHLSQIITRHILIEDANIPQHTRKITPRDIFHSKIHEVRILECVVQFNQPWVTRGAEDGTLCAVTERAFFGLDGFDADFFNCGQSLCSAVPAEENLCKGTGAKHGYPFEVYCFCIGTAQTQ</sequence>
<dbReference type="EC" id="2.7.11.1" evidence="1"/>
<keyword evidence="2" id="KW-0723">Serine/threonine-protein kinase</keyword>
<evidence type="ECO:0000313" key="11">
    <source>
        <dbReference type="EMBL" id="KAA6368311.1"/>
    </source>
</evidence>
<evidence type="ECO:0000256" key="6">
    <source>
        <dbReference type="ARBA" id="ARBA00022777"/>
    </source>
</evidence>
<evidence type="ECO:0000256" key="5">
    <source>
        <dbReference type="ARBA" id="ARBA00022741"/>
    </source>
</evidence>
<dbReference type="InterPro" id="IPR050236">
    <property type="entry name" value="Ser_Thr_kinase_AGC"/>
</dbReference>
<reference evidence="11 12" key="1">
    <citation type="submission" date="2019-03" db="EMBL/GenBank/DDBJ databases">
        <title>Single cell metagenomics reveals metabolic interactions within the superorganism composed of flagellate Streblomastix strix and complex community of Bacteroidetes bacteria on its surface.</title>
        <authorList>
            <person name="Treitli S.C."/>
            <person name="Kolisko M."/>
            <person name="Husnik F."/>
            <person name="Keeling P."/>
            <person name="Hampl V."/>
        </authorList>
    </citation>
    <scope>NUCLEOTIDE SEQUENCE [LARGE SCALE GENOMIC DNA]</scope>
    <source>
        <strain evidence="11">ST1C</strain>
    </source>
</reference>
<evidence type="ECO:0000313" key="12">
    <source>
        <dbReference type="Proteomes" id="UP000324800"/>
    </source>
</evidence>
<dbReference type="Proteomes" id="UP000324800">
    <property type="component" value="Unassembled WGS sequence"/>
</dbReference>
<dbReference type="OrthoDB" id="18472at2759"/>
<comment type="catalytic activity">
    <reaction evidence="8">
        <text>L-threonyl-[protein] + ATP = O-phospho-L-threonyl-[protein] + ADP + H(+)</text>
        <dbReference type="Rhea" id="RHEA:46608"/>
        <dbReference type="Rhea" id="RHEA-COMP:11060"/>
        <dbReference type="Rhea" id="RHEA-COMP:11605"/>
        <dbReference type="ChEBI" id="CHEBI:15378"/>
        <dbReference type="ChEBI" id="CHEBI:30013"/>
        <dbReference type="ChEBI" id="CHEBI:30616"/>
        <dbReference type="ChEBI" id="CHEBI:61977"/>
        <dbReference type="ChEBI" id="CHEBI:456216"/>
        <dbReference type="EC" id="2.7.11.1"/>
    </reaction>
</comment>
<dbReference type="AlphaFoldDB" id="A0A5J4UEA9"/>
<evidence type="ECO:0000256" key="4">
    <source>
        <dbReference type="ARBA" id="ARBA00022679"/>
    </source>
</evidence>
<keyword evidence="6 11" id="KW-0418">Kinase</keyword>
<evidence type="ECO:0000259" key="10">
    <source>
        <dbReference type="PROSITE" id="PS50011"/>
    </source>
</evidence>
<dbReference type="PROSITE" id="PS00108">
    <property type="entry name" value="PROTEIN_KINASE_ST"/>
    <property type="match status" value="1"/>
</dbReference>
<dbReference type="PROSITE" id="PS50011">
    <property type="entry name" value="PROTEIN_KINASE_DOM"/>
    <property type="match status" value="1"/>
</dbReference>
<dbReference type="GO" id="GO:0004674">
    <property type="term" value="F:protein serine/threonine kinase activity"/>
    <property type="evidence" value="ECO:0007669"/>
    <property type="project" value="UniProtKB-KW"/>
</dbReference>
<keyword evidence="7" id="KW-0067">ATP-binding</keyword>
<dbReference type="GO" id="GO:0005524">
    <property type="term" value="F:ATP binding"/>
    <property type="evidence" value="ECO:0007669"/>
    <property type="project" value="UniProtKB-KW"/>
</dbReference>
<dbReference type="EMBL" id="SNRW01017473">
    <property type="protein sequence ID" value="KAA6368311.1"/>
    <property type="molecule type" value="Genomic_DNA"/>
</dbReference>
<dbReference type="Gene3D" id="1.10.510.10">
    <property type="entry name" value="Transferase(Phosphotransferase) domain 1"/>
    <property type="match status" value="1"/>
</dbReference>
<evidence type="ECO:0000256" key="9">
    <source>
        <dbReference type="ARBA" id="ARBA00048679"/>
    </source>
</evidence>
<dbReference type="InterPro" id="IPR000719">
    <property type="entry name" value="Prot_kinase_dom"/>
</dbReference>
<evidence type="ECO:0000256" key="8">
    <source>
        <dbReference type="ARBA" id="ARBA00047899"/>
    </source>
</evidence>
<organism evidence="11 12">
    <name type="scientific">Streblomastix strix</name>
    <dbReference type="NCBI Taxonomy" id="222440"/>
    <lineage>
        <taxon>Eukaryota</taxon>
        <taxon>Metamonada</taxon>
        <taxon>Preaxostyla</taxon>
        <taxon>Oxymonadida</taxon>
        <taxon>Streblomastigidae</taxon>
        <taxon>Streblomastix</taxon>
    </lineage>
</organism>
<name>A0A5J4UEA9_9EUKA</name>
<feature type="non-terminal residue" evidence="11">
    <location>
        <position position="327"/>
    </location>
</feature>
<dbReference type="Pfam" id="PF00069">
    <property type="entry name" value="Pkinase"/>
    <property type="match status" value="2"/>
</dbReference>
<gene>
    <name evidence="11" type="ORF">EZS28_036162</name>
</gene>
<dbReference type="PANTHER" id="PTHR24356">
    <property type="entry name" value="SERINE/THREONINE-PROTEIN KINASE"/>
    <property type="match status" value="1"/>
</dbReference>
<proteinExistence type="predicted"/>
<keyword evidence="3" id="KW-0597">Phosphoprotein</keyword>
<feature type="domain" description="Protein kinase" evidence="10">
    <location>
        <begin position="1"/>
        <end position="241"/>
    </location>
</feature>
<keyword evidence="4" id="KW-0808">Transferase</keyword>
<evidence type="ECO:0000256" key="1">
    <source>
        <dbReference type="ARBA" id="ARBA00012513"/>
    </source>
</evidence>
<dbReference type="GO" id="GO:0035556">
    <property type="term" value="P:intracellular signal transduction"/>
    <property type="evidence" value="ECO:0007669"/>
    <property type="project" value="TreeGrafter"/>
</dbReference>
<dbReference type="PANTHER" id="PTHR24356:SF417">
    <property type="entry name" value="CELL CYCLE PROTEIN KINASE DBF2-RELATED"/>
    <property type="match status" value="1"/>
</dbReference>
<dbReference type="SUPFAM" id="SSF56112">
    <property type="entry name" value="Protein kinase-like (PK-like)"/>
    <property type="match status" value="1"/>
</dbReference>
<evidence type="ECO:0000256" key="2">
    <source>
        <dbReference type="ARBA" id="ARBA00022527"/>
    </source>
</evidence>
<protein>
    <recommendedName>
        <fullName evidence="1">non-specific serine/threonine protein kinase</fullName>
        <ecNumber evidence="1">2.7.11.1</ecNumber>
    </recommendedName>
</protein>
<comment type="catalytic activity">
    <reaction evidence="9">
        <text>L-seryl-[protein] + ATP = O-phospho-L-seryl-[protein] + ADP + H(+)</text>
        <dbReference type="Rhea" id="RHEA:17989"/>
        <dbReference type="Rhea" id="RHEA-COMP:9863"/>
        <dbReference type="Rhea" id="RHEA-COMP:11604"/>
        <dbReference type="ChEBI" id="CHEBI:15378"/>
        <dbReference type="ChEBI" id="CHEBI:29999"/>
        <dbReference type="ChEBI" id="CHEBI:30616"/>
        <dbReference type="ChEBI" id="CHEBI:83421"/>
        <dbReference type="ChEBI" id="CHEBI:456216"/>
        <dbReference type="EC" id="2.7.11.1"/>
    </reaction>
</comment>
<comment type="caution">
    <text evidence="11">The sequence shown here is derived from an EMBL/GenBank/DDBJ whole genome shotgun (WGS) entry which is preliminary data.</text>
</comment>
<dbReference type="InterPro" id="IPR011009">
    <property type="entry name" value="Kinase-like_dom_sf"/>
</dbReference>
<accession>A0A5J4UEA9</accession>
<dbReference type="InterPro" id="IPR008271">
    <property type="entry name" value="Ser/Thr_kinase_AS"/>
</dbReference>
<dbReference type="SMART" id="SM00220">
    <property type="entry name" value="S_TKc"/>
    <property type="match status" value="1"/>
</dbReference>
<keyword evidence="5" id="KW-0547">Nucleotide-binding</keyword>
<evidence type="ECO:0000256" key="3">
    <source>
        <dbReference type="ARBA" id="ARBA00022553"/>
    </source>
</evidence>